<dbReference type="RefSeq" id="WP_061276088.1">
    <property type="nucleotide sequence ID" value="NZ_CBCRXN010000057.1"/>
</dbReference>
<dbReference type="InterPro" id="IPR056509">
    <property type="entry name" value="Imm33-like"/>
</dbReference>
<protein>
    <recommendedName>
        <fullName evidence="1">Imm33-like domain-containing protein</fullName>
    </recommendedName>
</protein>
<dbReference type="EMBL" id="NKUC01000043">
    <property type="protein sequence ID" value="PYD55874.1"/>
    <property type="molecule type" value="Genomic_DNA"/>
</dbReference>
<dbReference type="STRING" id="1220579.GCA_001571345_02905"/>
<comment type="caution">
    <text evidence="2">The sequence shown here is derived from an EMBL/GenBank/DDBJ whole genome shotgun (WGS) entry which is preliminary data.</text>
</comment>
<evidence type="ECO:0000313" key="2">
    <source>
        <dbReference type="EMBL" id="PYD55874.1"/>
    </source>
</evidence>
<dbReference type="Pfam" id="PF24719">
    <property type="entry name" value="Imm33-like"/>
    <property type="match status" value="1"/>
</dbReference>
<gene>
    <name evidence="2" type="ORF">CFR75_14070</name>
</gene>
<proteinExistence type="predicted"/>
<keyword evidence="3" id="KW-1185">Reference proteome</keyword>
<feature type="domain" description="Imm33-like" evidence="1">
    <location>
        <begin position="2"/>
        <end position="100"/>
    </location>
</feature>
<reference evidence="2 3" key="1">
    <citation type="submission" date="2017-07" db="EMBL/GenBank/DDBJ databases">
        <title>A draft genome sequence of Komagataeibacter xylinus LMG 1515.</title>
        <authorList>
            <person name="Skraban J."/>
            <person name="Cleenwerck I."/>
            <person name="Vandamme P."/>
            <person name="Trcek J."/>
        </authorList>
    </citation>
    <scope>NUCLEOTIDE SEQUENCE [LARGE SCALE GENOMIC DNA]</scope>
    <source>
        <strain evidence="2 3">LMG 1515</strain>
    </source>
</reference>
<dbReference type="OrthoDB" id="7063432at2"/>
<evidence type="ECO:0000259" key="1">
    <source>
        <dbReference type="Pfam" id="PF24719"/>
    </source>
</evidence>
<sequence length="115" mass="13103">MDICNKFHAPYLDCGWDLKLGIARNVQTGLLPVNGLRLQPENGTSGWYIWAGDEMSQDDDFFVLLHTHHILHWCKMVIPYLGLAPGWTFLVAPDYENAWDNEALRKSANTSIDEV</sequence>
<dbReference type="AlphaFoldDB" id="A0A318PFU3"/>
<accession>A0A318PFU3</accession>
<organism evidence="2 3">
    <name type="scientific">Komagataeibacter xylinus</name>
    <name type="common">Gluconacetobacter xylinus</name>
    <dbReference type="NCBI Taxonomy" id="28448"/>
    <lineage>
        <taxon>Bacteria</taxon>
        <taxon>Pseudomonadati</taxon>
        <taxon>Pseudomonadota</taxon>
        <taxon>Alphaproteobacteria</taxon>
        <taxon>Acetobacterales</taxon>
        <taxon>Acetobacteraceae</taxon>
        <taxon>Komagataeibacter</taxon>
    </lineage>
</organism>
<dbReference type="Proteomes" id="UP000248257">
    <property type="component" value="Unassembled WGS sequence"/>
</dbReference>
<evidence type="ECO:0000313" key="3">
    <source>
        <dbReference type="Proteomes" id="UP000248257"/>
    </source>
</evidence>
<name>A0A318PFU3_KOMXY</name>